<comment type="subunit">
    <text evidence="3">Homodimer.</text>
</comment>
<feature type="binding site" evidence="7">
    <location>
        <position position="77"/>
    </location>
    <ligand>
        <name>Zn(2+)</name>
        <dbReference type="ChEBI" id="CHEBI:29105"/>
        <label>1</label>
    </ligand>
</feature>
<dbReference type="GO" id="GO:0046872">
    <property type="term" value="F:metal ion binding"/>
    <property type="evidence" value="ECO:0007669"/>
    <property type="project" value="UniProtKB-KW"/>
</dbReference>
<gene>
    <name evidence="9" type="ORF">C7R54_07505</name>
</gene>
<organism evidence="9 10">
    <name type="scientific">Achromobacter aloeverae</name>
    <dbReference type="NCBI Taxonomy" id="1750518"/>
    <lineage>
        <taxon>Bacteria</taxon>
        <taxon>Pseudomonadati</taxon>
        <taxon>Pseudomonadota</taxon>
        <taxon>Betaproteobacteria</taxon>
        <taxon>Burkholderiales</taxon>
        <taxon>Alcaligenaceae</taxon>
        <taxon>Achromobacter</taxon>
    </lineage>
</organism>
<evidence type="ECO:0000313" key="9">
    <source>
        <dbReference type="EMBL" id="RXN91035.1"/>
    </source>
</evidence>
<dbReference type="SUPFAM" id="SSF53187">
    <property type="entry name" value="Zn-dependent exopeptidases"/>
    <property type="match status" value="1"/>
</dbReference>
<feature type="binding site" evidence="7">
    <location>
        <position position="88"/>
    </location>
    <ligand>
        <name>Zn(2+)</name>
        <dbReference type="ChEBI" id="CHEBI:29105"/>
        <label>2</label>
    </ligand>
</feature>
<comment type="caution">
    <text evidence="9">The sequence shown here is derived from an EMBL/GenBank/DDBJ whole genome shotgun (WGS) entry which is preliminary data.</text>
</comment>
<feature type="binding site" evidence="7">
    <location>
        <position position="377"/>
    </location>
    <ligand>
        <name>Zn(2+)</name>
        <dbReference type="ChEBI" id="CHEBI:29105"/>
        <label>2</label>
    </ligand>
</feature>
<name>A0A4Q1HML2_9BURK</name>
<feature type="binding site" evidence="8">
    <location>
        <position position="270"/>
    </location>
    <ligand>
        <name>allantoate</name>
        <dbReference type="ChEBI" id="CHEBI:17536"/>
    </ligand>
</feature>
<evidence type="ECO:0000256" key="2">
    <source>
        <dbReference type="ARBA" id="ARBA00006153"/>
    </source>
</evidence>
<keyword evidence="10" id="KW-1185">Reference proteome</keyword>
<dbReference type="Pfam" id="PF01546">
    <property type="entry name" value="Peptidase_M20"/>
    <property type="match status" value="1"/>
</dbReference>
<keyword evidence="5 9" id="KW-0378">Hydrolase</keyword>
<evidence type="ECO:0000313" key="10">
    <source>
        <dbReference type="Proteomes" id="UP000290849"/>
    </source>
</evidence>
<dbReference type="PANTHER" id="PTHR32494">
    <property type="entry name" value="ALLANTOATE DEIMINASE-RELATED"/>
    <property type="match status" value="1"/>
</dbReference>
<comment type="cofactor">
    <cofactor evidence="7">
        <name>Zn(2+)</name>
        <dbReference type="ChEBI" id="CHEBI:29105"/>
    </cofactor>
    <text evidence="7">Binds 2 Zn(2+) ions per subunit.</text>
</comment>
<keyword evidence="6" id="KW-0464">Manganese</keyword>
<proteinExistence type="inferred from homology"/>
<keyword evidence="7" id="KW-0862">Zinc</keyword>
<dbReference type="Proteomes" id="UP000290849">
    <property type="component" value="Unassembled WGS sequence"/>
</dbReference>
<feature type="binding site" evidence="7">
    <location>
        <position position="88"/>
    </location>
    <ligand>
        <name>Zn(2+)</name>
        <dbReference type="ChEBI" id="CHEBI:29105"/>
        <label>1</label>
    </ligand>
</feature>
<dbReference type="OrthoDB" id="9808195at2"/>
<dbReference type="Gene3D" id="3.40.630.10">
    <property type="entry name" value="Zn peptidases"/>
    <property type="match status" value="1"/>
</dbReference>
<feature type="binding site" evidence="8">
    <location>
        <position position="283"/>
    </location>
    <ligand>
        <name>allantoate</name>
        <dbReference type="ChEBI" id="CHEBI:17536"/>
    </ligand>
</feature>
<reference evidence="9 10" key="1">
    <citation type="journal article" date="2017" name="Int. J. Syst. Evol. Microbiol.">
        <title>Achromobacter aloeverae sp. nov., isolated from the root of Aloe vera (L.) Burm.f.</title>
        <authorList>
            <person name="Kuncharoen N."/>
            <person name="Muramatsu Y."/>
            <person name="Shibata C."/>
            <person name="Kamakura Y."/>
            <person name="Nakagawa Y."/>
            <person name="Tanasupawat S."/>
        </authorList>
    </citation>
    <scope>NUCLEOTIDE SEQUENCE [LARGE SCALE GENOMIC DNA]</scope>
    <source>
        <strain evidence="9 10">AVA-1</strain>
    </source>
</reference>
<dbReference type="CDD" id="cd03884">
    <property type="entry name" value="M20_bAS"/>
    <property type="match status" value="1"/>
</dbReference>
<keyword evidence="4 7" id="KW-0479">Metal-binding</keyword>
<dbReference type="InterPro" id="IPR002933">
    <property type="entry name" value="Peptidase_M20"/>
</dbReference>
<dbReference type="InterPro" id="IPR010158">
    <property type="entry name" value="Amidase_Cbmase"/>
</dbReference>
<dbReference type="Gene3D" id="3.30.70.360">
    <property type="match status" value="1"/>
</dbReference>
<evidence type="ECO:0000256" key="8">
    <source>
        <dbReference type="PIRSR" id="PIRSR001235-2"/>
    </source>
</evidence>
<dbReference type="SUPFAM" id="SSF55031">
    <property type="entry name" value="Bacterial exopeptidase dimerisation domain"/>
    <property type="match status" value="1"/>
</dbReference>
<evidence type="ECO:0000256" key="7">
    <source>
        <dbReference type="PIRSR" id="PIRSR001235-1"/>
    </source>
</evidence>
<dbReference type="GO" id="GO:0016813">
    <property type="term" value="F:hydrolase activity, acting on carbon-nitrogen (but not peptide) bonds, in linear amidines"/>
    <property type="evidence" value="ECO:0007669"/>
    <property type="project" value="InterPro"/>
</dbReference>
<feature type="binding site" evidence="8">
    <location>
        <position position="209"/>
    </location>
    <ligand>
        <name>allantoate</name>
        <dbReference type="ChEBI" id="CHEBI:17536"/>
    </ligand>
</feature>
<dbReference type="InterPro" id="IPR036264">
    <property type="entry name" value="Bact_exopeptidase_dim_dom"/>
</dbReference>
<accession>A0A4Q1HML2</accession>
<dbReference type="EMBL" id="PYAL01000002">
    <property type="protein sequence ID" value="RXN91035.1"/>
    <property type="molecule type" value="Genomic_DNA"/>
</dbReference>
<protein>
    <submittedName>
        <fullName evidence="9">Zn-dependent hydrolase</fullName>
    </submittedName>
</protein>
<dbReference type="PIRSF" id="PIRSF001235">
    <property type="entry name" value="Amidase_carbamoylase"/>
    <property type="match status" value="1"/>
</dbReference>
<dbReference type="RefSeq" id="WP_129149593.1">
    <property type="nucleotide sequence ID" value="NZ_JBHSDO010000013.1"/>
</dbReference>
<sequence>MMQIDTERVLATLRRLARFGARGEGVCRPALSEDDMAARRWLADQMREAGLDARIDAVGNVYGRTPGARRALLVGSHSDSVPTGGWLDGALGVVFGIEAARVWRSQWPDAPIGIDVVSFSDEEGRYLSCLGSRAFCGELDAGQWDALAYEGRTLRQAAADAGLPSPQDLARLDPQRHLAYLEAHIEQGPRLDRAGLDIGVVTGIAGMHRYIATFSGRADHAGTTPMDMRHDAGMAAFEFAVECEARFRQVGAADSVWNFGAVAFKPGVANVVPKVAELTVELRDLSEDVMARMGAALAALAAERDGVRQVGVRLARQGALSPASMDARLCQALDQAAAARQGSRMAMPSGAIHDAMLLARHVPTGMMFVPSIDGRSHTPVENTADRHLALGAQVFFDGLREVARMFQATLPPGVAAT</sequence>
<evidence type="ECO:0000256" key="6">
    <source>
        <dbReference type="ARBA" id="ARBA00023211"/>
    </source>
</evidence>
<evidence type="ECO:0000256" key="3">
    <source>
        <dbReference type="ARBA" id="ARBA00011738"/>
    </source>
</evidence>
<dbReference type="PANTHER" id="PTHR32494:SF19">
    <property type="entry name" value="ALLANTOATE DEIMINASE-RELATED"/>
    <property type="match status" value="1"/>
</dbReference>
<dbReference type="AlphaFoldDB" id="A0A4Q1HML2"/>
<dbReference type="NCBIfam" id="TIGR01879">
    <property type="entry name" value="hydantase"/>
    <property type="match status" value="1"/>
</dbReference>
<evidence type="ECO:0000256" key="1">
    <source>
        <dbReference type="ARBA" id="ARBA00001936"/>
    </source>
</evidence>
<feature type="binding site" evidence="7">
    <location>
        <position position="123"/>
    </location>
    <ligand>
        <name>Zn(2+)</name>
        <dbReference type="ChEBI" id="CHEBI:29105"/>
        <label>2</label>
    </ligand>
</feature>
<comment type="similarity">
    <text evidence="2">Belongs to the peptidase M20 family.</text>
</comment>
<comment type="cofactor">
    <cofactor evidence="1">
        <name>Mn(2+)</name>
        <dbReference type="ChEBI" id="CHEBI:29035"/>
    </cofactor>
</comment>
<evidence type="ECO:0000256" key="5">
    <source>
        <dbReference type="ARBA" id="ARBA00022801"/>
    </source>
</evidence>
<feature type="binding site" evidence="7">
    <location>
        <position position="184"/>
    </location>
    <ligand>
        <name>Zn(2+)</name>
        <dbReference type="ChEBI" id="CHEBI:29105"/>
        <label>1</label>
    </ligand>
</feature>
<evidence type="ECO:0000256" key="4">
    <source>
        <dbReference type="ARBA" id="ARBA00022723"/>
    </source>
</evidence>